<name>A0AAW1R426_9CHLO</name>
<evidence type="ECO:0000256" key="3">
    <source>
        <dbReference type="ARBA" id="ARBA00022692"/>
    </source>
</evidence>
<dbReference type="EMBL" id="JALJOR010000001">
    <property type="protein sequence ID" value="KAK9828735.1"/>
    <property type="molecule type" value="Genomic_DNA"/>
</dbReference>
<keyword evidence="5 7" id="KW-0472">Membrane</keyword>
<dbReference type="Pfam" id="PF03600">
    <property type="entry name" value="CitMHS"/>
    <property type="match status" value="1"/>
</dbReference>
<gene>
    <name evidence="9" type="ORF">WJX72_001792</name>
</gene>
<feature type="transmembrane region" description="Helical" evidence="7">
    <location>
        <begin position="501"/>
        <end position="527"/>
    </location>
</feature>
<feature type="transmembrane region" description="Helical" evidence="7">
    <location>
        <begin position="548"/>
        <end position="570"/>
    </location>
</feature>
<keyword evidence="2" id="KW-0813">Transport</keyword>
<comment type="subcellular location">
    <subcellularLocation>
        <location evidence="1">Membrane</location>
        <topology evidence="1">Multi-pass membrane protein</topology>
    </subcellularLocation>
</comment>
<evidence type="ECO:0000256" key="7">
    <source>
        <dbReference type="SAM" id="Phobius"/>
    </source>
</evidence>
<keyword evidence="10" id="KW-1185">Reference proteome</keyword>
<feature type="transmembrane region" description="Helical" evidence="7">
    <location>
        <begin position="289"/>
        <end position="308"/>
    </location>
</feature>
<dbReference type="GO" id="GO:0005886">
    <property type="term" value="C:plasma membrane"/>
    <property type="evidence" value="ECO:0007669"/>
    <property type="project" value="TreeGrafter"/>
</dbReference>
<keyword evidence="4 7" id="KW-1133">Transmembrane helix</keyword>
<organism evidence="9 10">
    <name type="scientific">[Myrmecia] bisecta</name>
    <dbReference type="NCBI Taxonomy" id="41462"/>
    <lineage>
        <taxon>Eukaryota</taxon>
        <taxon>Viridiplantae</taxon>
        <taxon>Chlorophyta</taxon>
        <taxon>core chlorophytes</taxon>
        <taxon>Trebouxiophyceae</taxon>
        <taxon>Trebouxiales</taxon>
        <taxon>Trebouxiaceae</taxon>
        <taxon>Myrmecia</taxon>
    </lineage>
</organism>
<feature type="transmembrane region" description="Helical" evidence="7">
    <location>
        <begin position="419"/>
        <end position="446"/>
    </location>
</feature>
<evidence type="ECO:0000256" key="5">
    <source>
        <dbReference type="ARBA" id="ARBA00023136"/>
    </source>
</evidence>
<evidence type="ECO:0000256" key="6">
    <source>
        <dbReference type="SAM" id="MobiDB-lite"/>
    </source>
</evidence>
<evidence type="ECO:0000313" key="9">
    <source>
        <dbReference type="EMBL" id="KAK9828735.1"/>
    </source>
</evidence>
<feature type="transmembrane region" description="Helical" evidence="7">
    <location>
        <begin position="741"/>
        <end position="759"/>
    </location>
</feature>
<reference evidence="9 10" key="1">
    <citation type="journal article" date="2024" name="Nat. Commun.">
        <title>Phylogenomics reveals the evolutionary origins of lichenization in chlorophyte algae.</title>
        <authorList>
            <person name="Puginier C."/>
            <person name="Libourel C."/>
            <person name="Otte J."/>
            <person name="Skaloud P."/>
            <person name="Haon M."/>
            <person name="Grisel S."/>
            <person name="Petersen M."/>
            <person name="Berrin J.G."/>
            <person name="Delaux P.M."/>
            <person name="Dal Grande F."/>
            <person name="Keller J."/>
        </authorList>
    </citation>
    <scope>NUCLEOTIDE SEQUENCE [LARGE SCALE GENOMIC DNA]</scope>
    <source>
        <strain evidence="9 10">SAG 2043</strain>
    </source>
</reference>
<feature type="transmembrane region" description="Helical" evidence="7">
    <location>
        <begin position="687"/>
        <end position="705"/>
    </location>
</feature>
<dbReference type="CDD" id="cd14447">
    <property type="entry name" value="SPX"/>
    <property type="match status" value="1"/>
</dbReference>
<evidence type="ECO:0000259" key="8">
    <source>
        <dbReference type="PROSITE" id="PS51382"/>
    </source>
</evidence>
<feature type="transmembrane region" description="Helical" evidence="7">
    <location>
        <begin position="371"/>
        <end position="399"/>
    </location>
</feature>
<protein>
    <recommendedName>
        <fullName evidence="8">SPX domain-containing protein</fullName>
    </recommendedName>
</protein>
<dbReference type="GO" id="GO:0006817">
    <property type="term" value="P:phosphate ion transport"/>
    <property type="evidence" value="ECO:0007669"/>
    <property type="project" value="TreeGrafter"/>
</dbReference>
<dbReference type="Pfam" id="PF03105">
    <property type="entry name" value="SPX"/>
    <property type="match status" value="2"/>
</dbReference>
<dbReference type="AlphaFoldDB" id="A0AAW1R426"/>
<dbReference type="InterPro" id="IPR004680">
    <property type="entry name" value="Cit_transptr-like_dom"/>
</dbReference>
<dbReference type="InterPro" id="IPR004331">
    <property type="entry name" value="SPX_dom"/>
</dbReference>
<dbReference type="PROSITE" id="PS51382">
    <property type="entry name" value="SPX"/>
    <property type="match status" value="1"/>
</dbReference>
<feature type="transmembrane region" description="Helical" evidence="7">
    <location>
        <begin position="645"/>
        <end position="675"/>
    </location>
</feature>
<evidence type="ECO:0000256" key="2">
    <source>
        <dbReference type="ARBA" id="ARBA00022448"/>
    </source>
</evidence>
<proteinExistence type="predicted"/>
<accession>A0AAW1R426</accession>
<dbReference type="Proteomes" id="UP001489004">
    <property type="component" value="Unassembled WGS sequence"/>
</dbReference>
<evidence type="ECO:0000256" key="4">
    <source>
        <dbReference type="ARBA" id="ARBA00022989"/>
    </source>
</evidence>
<feature type="domain" description="SPX" evidence="8">
    <location>
        <begin position="2"/>
        <end position="201"/>
    </location>
</feature>
<evidence type="ECO:0000313" key="10">
    <source>
        <dbReference type="Proteomes" id="UP001489004"/>
    </source>
</evidence>
<dbReference type="PANTHER" id="PTHR10283">
    <property type="entry name" value="SOLUTE CARRIER FAMILY 13 MEMBER"/>
    <property type="match status" value="1"/>
</dbReference>
<feature type="transmembrane region" description="Helical" evidence="7">
    <location>
        <begin position="576"/>
        <end position="594"/>
    </location>
</feature>
<dbReference type="PANTHER" id="PTHR10283:SF92">
    <property type="entry name" value="LOW-AFFINITY PHOSPHATE TRANSPORTER PHO91"/>
    <property type="match status" value="1"/>
</dbReference>
<dbReference type="GO" id="GO:0006797">
    <property type="term" value="P:polyphosphate metabolic process"/>
    <property type="evidence" value="ECO:0007669"/>
    <property type="project" value="TreeGrafter"/>
</dbReference>
<evidence type="ECO:0000256" key="1">
    <source>
        <dbReference type="ARBA" id="ARBA00004141"/>
    </source>
</evidence>
<keyword evidence="3 7" id="KW-0812">Transmembrane</keyword>
<feature type="region of interest" description="Disordered" evidence="6">
    <location>
        <begin position="98"/>
        <end position="128"/>
    </location>
</feature>
<dbReference type="GO" id="GO:0005315">
    <property type="term" value="F:phosphate transmembrane transporter activity"/>
    <property type="evidence" value="ECO:0007669"/>
    <property type="project" value="TreeGrafter"/>
</dbReference>
<feature type="transmembrane region" description="Helical" evidence="7">
    <location>
        <begin position="458"/>
        <end position="481"/>
    </location>
</feature>
<sequence length="760" mass="82870">MVKFSHVLNVERLEEWKQFYLNYSALKKLVYQIVSAQGARALQDGIQAPLVNSVESLEKDFEGALNQELAKIVQFSLAKQSELLSALEDLDLRAHRVQGPRSSRRTQSVEAAMEAGVADGPPAGGRRLERASSALDPTFWLADVSPATARERERLRSELNELYVKLHGLLDYVQLNHTGFRKILKKHDKSTDLDLKDDIMPIVEEKLRPDRTKQDLQAALDKLGGMYAAVCCQGNKFTAESELKSHLKQKVDFERETVWLEMLAGERKKAGAQVVAPPPTGWRRFYRPLVLAAAVLVFVVLLDLPGAFVDAPEKRHCLALLVLVSILWCTEALPLFVTAMLVPLLTVLLRVMTDSSQSPPVRLTAQQAAPLIFHAMFSQVIMLLLGGFAIASALTKYFIAKSLAVGVLSAVDRTPRNVLLAIMGVATFLSMWISNVAAPVICFSVIQPILRTLPPQHMFAKSLVMGIALASNLGGMTSPISSPQNIFAIERMSMDGQAPSWLAWFFVALPVAIIGNLLCWLVILGWYRPGSHLREVTRLHPSKDPITRTQCVVVVVSVGTVVLWCCNTFLQSFVGEMGVVAILPLVAFFGFGILGKEDFTTFPWHVVMLAQGGLALGEAVKSSGLLVSIATFISQAVARYQLGVFAVHAVFCLLVLICTTFISHTVGAMVILPIVQSVGEQMPGAPHAKLLVMGAALMCSGAMGLPVSGFPNINAVAQEDLTGKPYLNTLDFVRSGVPSSILAYLVVISVGYMLMSLVGF</sequence>
<feature type="transmembrane region" description="Helical" evidence="7">
    <location>
        <begin position="320"/>
        <end position="351"/>
    </location>
</feature>
<dbReference type="CDD" id="cd01115">
    <property type="entry name" value="SLC13_permease"/>
    <property type="match status" value="1"/>
</dbReference>
<comment type="caution">
    <text evidence="9">The sequence shown here is derived from an EMBL/GenBank/DDBJ whole genome shotgun (WGS) entry which is preliminary data.</text>
</comment>
<feature type="transmembrane region" description="Helical" evidence="7">
    <location>
        <begin position="606"/>
        <end position="633"/>
    </location>
</feature>